<feature type="transmembrane region" description="Helical" evidence="8">
    <location>
        <begin position="120"/>
        <end position="140"/>
    </location>
</feature>
<dbReference type="Gene3D" id="1.20.1250.20">
    <property type="entry name" value="MFS general substrate transporter like domains"/>
    <property type="match status" value="2"/>
</dbReference>
<evidence type="ECO:0000259" key="9">
    <source>
        <dbReference type="PROSITE" id="PS50850"/>
    </source>
</evidence>
<feature type="transmembrane region" description="Helical" evidence="8">
    <location>
        <begin position="407"/>
        <end position="428"/>
    </location>
</feature>
<comment type="subcellular location">
    <subcellularLocation>
        <location evidence="1">Membrane</location>
        <topology evidence="1">Multi-pass membrane protein</topology>
    </subcellularLocation>
</comment>
<keyword evidence="5 8" id="KW-1133">Transmembrane helix</keyword>
<evidence type="ECO:0000313" key="11">
    <source>
        <dbReference type="Proteomes" id="UP000663193"/>
    </source>
</evidence>
<evidence type="ECO:0000256" key="7">
    <source>
        <dbReference type="SAM" id="MobiDB-lite"/>
    </source>
</evidence>
<proteinExistence type="inferred from homology"/>
<evidence type="ECO:0000256" key="6">
    <source>
        <dbReference type="ARBA" id="ARBA00023136"/>
    </source>
</evidence>
<feature type="transmembrane region" description="Helical" evidence="8">
    <location>
        <begin position="314"/>
        <end position="336"/>
    </location>
</feature>
<dbReference type="GO" id="GO:0016020">
    <property type="term" value="C:membrane"/>
    <property type="evidence" value="ECO:0007669"/>
    <property type="project" value="UniProtKB-SubCell"/>
</dbReference>
<dbReference type="InterPro" id="IPR036259">
    <property type="entry name" value="MFS_trans_sf"/>
</dbReference>
<keyword evidence="6 8" id="KW-0472">Membrane</keyword>
<dbReference type="PROSITE" id="PS50850">
    <property type="entry name" value="MFS"/>
    <property type="match status" value="1"/>
</dbReference>
<dbReference type="CDD" id="cd17352">
    <property type="entry name" value="MFS_MCT_SLC16"/>
    <property type="match status" value="1"/>
</dbReference>
<evidence type="ECO:0000256" key="5">
    <source>
        <dbReference type="ARBA" id="ARBA00022989"/>
    </source>
</evidence>
<evidence type="ECO:0000256" key="3">
    <source>
        <dbReference type="ARBA" id="ARBA00022448"/>
    </source>
</evidence>
<comment type="similarity">
    <text evidence="2">Belongs to the major facilitator superfamily. Monocarboxylate porter (TC 2.A.1.13) family.</text>
</comment>
<dbReference type="OrthoDB" id="5667at2759"/>
<dbReference type="EMBL" id="CP069029">
    <property type="protein sequence ID" value="QRC97162.1"/>
    <property type="molecule type" value="Genomic_DNA"/>
</dbReference>
<evidence type="ECO:0000313" key="10">
    <source>
        <dbReference type="EMBL" id="QRC97162.1"/>
    </source>
</evidence>
<accession>A0A7U2F2G8</accession>
<reference evidence="11" key="1">
    <citation type="journal article" date="2021" name="BMC Genomics">
        <title>Chromosome-level genome assembly and manually-curated proteome of model necrotroph Parastagonospora nodorum Sn15 reveals a genome-wide trove of candidate effector homologs, and redundancy of virulence-related functions within an accessory chromosome.</title>
        <authorList>
            <person name="Bertazzoni S."/>
            <person name="Jones D.A.B."/>
            <person name="Phan H.T."/>
            <person name="Tan K.-C."/>
            <person name="Hane J.K."/>
        </authorList>
    </citation>
    <scope>NUCLEOTIDE SEQUENCE [LARGE SCALE GENOMIC DNA]</scope>
    <source>
        <strain evidence="11">SN15 / ATCC MYA-4574 / FGSC 10173)</strain>
    </source>
</reference>
<feature type="transmembrane region" description="Helical" evidence="8">
    <location>
        <begin position="342"/>
        <end position="369"/>
    </location>
</feature>
<dbReference type="InterPro" id="IPR011701">
    <property type="entry name" value="MFS"/>
</dbReference>
<keyword evidence="11" id="KW-1185">Reference proteome</keyword>
<evidence type="ECO:0000256" key="8">
    <source>
        <dbReference type="SAM" id="Phobius"/>
    </source>
</evidence>
<feature type="transmembrane region" description="Helical" evidence="8">
    <location>
        <begin position="177"/>
        <end position="197"/>
    </location>
</feature>
<feature type="region of interest" description="Disordered" evidence="7">
    <location>
        <begin position="1"/>
        <end position="43"/>
    </location>
</feature>
<evidence type="ECO:0000256" key="2">
    <source>
        <dbReference type="ARBA" id="ARBA00006727"/>
    </source>
</evidence>
<feature type="transmembrane region" description="Helical" evidence="8">
    <location>
        <begin position="209"/>
        <end position="229"/>
    </location>
</feature>
<feature type="domain" description="Major facilitator superfamily (MFS) profile" evidence="9">
    <location>
        <begin position="49"/>
        <end position="433"/>
    </location>
</feature>
<dbReference type="AlphaFoldDB" id="A0A7U2F2G8"/>
<feature type="transmembrane region" description="Helical" evidence="8">
    <location>
        <begin position="254"/>
        <end position="277"/>
    </location>
</feature>
<keyword evidence="3" id="KW-0813">Transport</keyword>
<dbReference type="SUPFAM" id="SSF103473">
    <property type="entry name" value="MFS general substrate transporter"/>
    <property type="match status" value="1"/>
</dbReference>
<dbReference type="GO" id="GO:0022857">
    <property type="term" value="F:transmembrane transporter activity"/>
    <property type="evidence" value="ECO:0007669"/>
    <property type="project" value="InterPro"/>
</dbReference>
<keyword evidence="4 8" id="KW-0812">Transmembrane</keyword>
<sequence length="442" mass="47288">MSQPHDESLQSSRPSTPKPEPTDTDPEKAVPKANLTEPAPSPPPDGGLQAWLVVLGGFCTVFASFGWINCIGIFQNYYQTDQLASYSPSTVAWIPSTETFIMFFCGPITGILGDTYGPRFPILLGSFLHVFGLMMTSISYEYYQIFLAQSVVSAAGCSFLFFPTLAAIGQYFSKHRALALGIAVSGSSIGGVILPIIVDRLIPRVGFGWAMRSLAFLILGLLVIGNVLIKARLPPPKRHFHLVDFVTPLTEVPFALLTASSFFIYLGGFLPFTFVILQARNEGMSTALAGYLVSILNGASTFGRIIPAYFGDRYGVFNVMILNTFFCGVFVLAVWLPSHSNAPVIMFSILYGFVSGCTFSIIPAMVASISDVRKLGARVGCLYAVSAVGALIGSPTAGVIINRQNGGYQGLIIFSGIGLLVGTGLAVASRQALVGRKLVAKV</sequence>
<gene>
    <name evidence="10" type="ORF">JI435_139610</name>
</gene>
<feature type="transmembrane region" description="Helical" evidence="8">
    <location>
        <begin position="146"/>
        <end position="165"/>
    </location>
</feature>
<organism evidence="10 11">
    <name type="scientific">Phaeosphaeria nodorum (strain SN15 / ATCC MYA-4574 / FGSC 10173)</name>
    <name type="common">Glume blotch fungus</name>
    <name type="synonym">Parastagonospora nodorum</name>
    <dbReference type="NCBI Taxonomy" id="321614"/>
    <lineage>
        <taxon>Eukaryota</taxon>
        <taxon>Fungi</taxon>
        <taxon>Dikarya</taxon>
        <taxon>Ascomycota</taxon>
        <taxon>Pezizomycotina</taxon>
        <taxon>Dothideomycetes</taxon>
        <taxon>Pleosporomycetidae</taxon>
        <taxon>Pleosporales</taxon>
        <taxon>Pleosporineae</taxon>
        <taxon>Phaeosphaeriaceae</taxon>
        <taxon>Parastagonospora</taxon>
    </lineage>
</organism>
<dbReference type="PANTHER" id="PTHR11360">
    <property type="entry name" value="MONOCARBOXYLATE TRANSPORTER"/>
    <property type="match status" value="1"/>
</dbReference>
<protein>
    <recommendedName>
        <fullName evidence="9">Major facilitator superfamily (MFS) profile domain-containing protein</fullName>
    </recommendedName>
</protein>
<feature type="transmembrane region" description="Helical" evidence="8">
    <location>
        <begin position="381"/>
        <end position="401"/>
    </location>
</feature>
<feature type="transmembrane region" description="Helical" evidence="8">
    <location>
        <begin position="94"/>
        <end position="113"/>
    </location>
</feature>
<dbReference type="VEuPathDB" id="FungiDB:JI435_139610"/>
<feature type="transmembrane region" description="Helical" evidence="8">
    <location>
        <begin position="50"/>
        <end position="74"/>
    </location>
</feature>
<dbReference type="PANTHER" id="PTHR11360:SF224">
    <property type="entry name" value="MAJOR FACILITATOR SUPERFAMILY (MFS) PROFILE DOMAIN-CONTAINING PROTEIN-RELATED"/>
    <property type="match status" value="1"/>
</dbReference>
<dbReference type="Proteomes" id="UP000663193">
    <property type="component" value="Chromosome 7"/>
</dbReference>
<dbReference type="InterPro" id="IPR050327">
    <property type="entry name" value="Proton-linked_MCT"/>
</dbReference>
<evidence type="ECO:0000256" key="1">
    <source>
        <dbReference type="ARBA" id="ARBA00004141"/>
    </source>
</evidence>
<evidence type="ECO:0000256" key="4">
    <source>
        <dbReference type="ARBA" id="ARBA00022692"/>
    </source>
</evidence>
<dbReference type="InterPro" id="IPR020846">
    <property type="entry name" value="MFS_dom"/>
</dbReference>
<dbReference type="Pfam" id="PF07690">
    <property type="entry name" value="MFS_1"/>
    <property type="match status" value="1"/>
</dbReference>
<name>A0A7U2F2G8_PHANO</name>